<evidence type="ECO:0000313" key="2">
    <source>
        <dbReference type="Proteomes" id="UP001066276"/>
    </source>
</evidence>
<dbReference type="AlphaFoldDB" id="A0AAV7RQS4"/>
<dbReference type="EMBL" id="JANPWB010000009">
    <property type="protein sequence ID" value="KAJ1153185.1"/>
    <property type="molecule type" value="Genomic_DNA"/>
</dbReference>
<gene>
    <name evidence="1" type="ORF">NDU88_005947</name>
</gene>
<name>A0AAV7RQS4_PLEWA</name>
<keyword evidence="2" id="KW-1185">Reference proteome</keyword>
<dbReference type="Proteomes" id="UP001066276">
    <property type="component" value="Chromosome 5"/>
</dbReference>
<protein>
    <recommendedName>
        <fullName evidence="3">Secreted protein</fullName>
    </recommendedName>
</protein>
<reference evidence="1" key="1">
    <citation type="journal article" date="2022" name="bioRxiv">
        <title>Sequencing and chromosome-scale assembly of the giantPleurodeles waltlgenome.</title>
        <authorList>
            <person name="Brown T."/>
            <person name="Elewa A."/>
            <person name="Iarovenko S."/>
            <person name="Subramanian E."/>
            <person name="Araus A.J."/>
            <person name="Petzold A."/>
            <person name="Susuki M."/>
            <person name="Suzuki K.-i.T."/>
            <person name="Hayashi T."/>
            <person name="Toyoda A."/>
            <person name="Oliveira C."/>
            <person name="Osipova E."/>
            <person name="Leigh N.D."/>
            <person name="Simon A."/>
            <person name="Yun M.H."/>
        </authorList>
    </citation>
    <scope>NUCLEOTIDE SEQUENCE</scope>
    <source>
        <strain evidence="1">20211129_DDA</strain>
        <tissue evidence="1">Liver</tissue>
    </source>
</reference>
<sequence>MLLMSDVAAPAGHVAVHIVVHVAVPAAVSAAVSAAEMLPVLPMVQVLVVVEGDTRQSPAASDGCPLGMMLLTVVVAAAVREGEVQIAVQVAVPVAVQVALHVTVLTALQVAGLSGQMVVTSPSPGGSET</sequence>
<accession>A0AAV7RQS4</accession>
<proteinExistence type="predicted"/>
<evidence type="ECO:0008006" key="3">
    <source>
        <dbReference type="Google" id="ProtNLM"/>
    </source>
</evidence>
<evidence type="ECO:0000313" key="1">
    <source>
        <dbReference type="EMBL" id="KAJ1153185.1"/>
    </source>
</evidence>
<organism evidence="1 2">
    <name type="scientific">Pleurodeles waltl</name>
    <name type="common">Iberian ribbed newt</name>
    <dbReference type="NCBI Taxonomy" id="8319"/>
    <lineage>
        <taxon>Eukaryota</taxon>
        <taxon>Metazoa</taxon>
        <taxon>Chordata</taxon>
        <taxon>Craniata</taxon>
        <taxon>Vertebrata</taxon>
        <taxon>Euteleostomi</taxon>
        <taxon>Amphibia</taxon>
        <taxon>Batrachia</taxon>
        <taxon>Caudata</taxon>
        <taxon>Salamandroidea</taxon>
        <taxon>Salamandridae</taxon>
        <taxon>Pleurodelinae</taxon>
        <taxon>Pleurodeles</taxon>
    </lineage>
</organism>
<comment type="caution">
    <text evidence="1">The sequence shown here is derived from an EMBL/GenBank/DDBJ whole genome shotgun (WGS) entry which is preliminary data.</text>
</comment>